<dbReference type="RefSeq" id="WP_404610930.1">
    <property type="nucleotide sequence ID" value="NZ_JBIYDN010000022.1"/>
</dbReference>
<sequence>MTFVLEEARTRVHTALTTATAMATRHRLMKVQGIWRKTLKHALAICLTLLPVAVMAQTAPPLRIALFASFPPIAYRVPETGELVGVDVDLANYVAKKLHRPVIWQDVSYEQAIPALVTRRVDLAFSLLDEPGSRSQLDYVDYLLSGIQAYTLAGHKPIKTLTDLCGQKLGANRRNGFGQIMRSWSDTHCVAASRPPVAVEETDGTQAARLELQQGRVDAIVQSSESVPYTMDLQPGTYVRIGQPLPSSRIAIGFPKGADELRDQVAAALRDAVTDGTYAKVLAKFKLLDNSAANVISANATQH</sequence>
<organism evidence="3 4">
    <name type="scientific">Caballeronia udeis</name>
    <dbReference type="NCBI Taxonomy" id="1232866"/>
    <lineage>
        <taxon>Bacteria</taxon>
        <taxon>Pseudomonadati</taxon>
        <taxon>Pseudomonadota</taxon>
        <taxon>Betaproteobacteria</taxon>
        <taxon>Burkholderiales</taxon>
        <taxon>Burkholderiaceae</taxon>
        <taxon>Caballeronia</taxon>
    </lineage>
</organism>
<comment type="caution">
    <text evidence="3">The sequence shown here is derived from an EMBL/GenBank/DDBJ whole genome shotgun (WGS) entry which is preliminary data.</text>
</comment>
<evidence type="ECO:0000313" key="3">
    <source>
        <dbReference type="EMBL" id="MFK4445987.1"/>
    </source>
</evidence>
<feature type="domain" description="Solute-binding protein family 3/N-terminal" evidence="2">
    <location>
        <begin position="61"/>
        <end position="289"/>
    </location>
</feature>
<dbReference type="InterPro" id="IPR001638">
    <property type="entry name" value="Solute-binding_3/MltF_N"/>
</dbReference>
<evidence type="ECO:0000313" key="4">
    <source>
        <dbReference type="Proteomes" id="UP001620514"/>
    </source>
</evidence>
<dbReference type="Proteomes" id="UP001620514">
    <property type="component" value="Unassembled WGS sequence"/>
</dbReference>
<dbReference type="SUPFAM" id="SSF53850">
    <property type="entry name" value="Periplasmic binding protein-like II"/>
    <property type="match status" value="1"/>
</dbReference>
<dbReference type="SMART" id="SM00062">
    <property type="entry name" value="PBPb"/>
    <property type="match status" value="1"/>
</dbReference>
<dbReference type="PANTHER" id="PTHR35936">
    <property type="entry name" value="MEMBRANE-BOUND LYTIC MUREIN TRANSGLYCOSYLASE F"/>
    <property type="match status" value="1"/>
</dbReference>
<dbReference type="PANTHER" id="PTHR35936:SF17">
    <property type="entry name" value="ARGININE-BINDING EXTRACELLULAR PROTEIN ARTP"/>
    <property type="match status" value="1"/>
</dbReference>
<proteinExistence type="predicted"/>
<accession>A0ABW8MQK6</accession>
<evidence type="ECO:0000256" key="1">
    <source>
        <dbReference type="ARBA" id="ARBA00022729"/>
    </source>
</evidence>
<keyword evidence="4" id="KW-1185">Reference proteome</keyword>
<evidence type="ECO:0000259" key="2">
    <source>
        <dbReference type="SMART" id="SM00062"/>
    </source>
</evidence>
<reference evidence="3 4" key="1">
    <citation type="submission" date="2024-11" db="EMBL/GenBank/DDBJ databases">
        <title>Using genomics to understand microbial adaptation to soil warming.</title>
        <authorList>
            <person name="Deangelis K.M. PhD."/>
        </authorList>
    </citation>
    <scope>NUCLEOTIDE SEQUENCE [LARGE SCALE GENOMIC DNA]</scope>
    <source>
        <strain evidence="3 4">GAS97</strain>
    </source>
</reference>
<dbReference type="Gene3D" id="3.40.190.10">
    <property type="entry name" value="Periplasmic binding protein-like II"/>
    <property type="match status" value="2"/>
</dbReference>
<protein>
    <submittedName>
        <fullName evidence="3">Polar amino acid transport system substrate-binding protein</fullName>
    </submittedName>
</protein>
<dbReference type="Pfam" id="PF00497">
    <property type="entry name" value="SBP_bac_3"/>
    <property type="match status" value="1"/>
</dbReference>
<dbReference type="EMBL" id="JBIYDN010000022">
    <property type="protein sequence ID" value="MFK4445987.1"/>
    <property type="molecule type" value="Genomic_DNA"/>
</dbReference>
<keyword evidence="1" id="KW-0732">Signal</keyword>
<gene>
    <name evidence="3" type="ORF">ABH943_006019</name>
</gene>
<name>A0ABW8MQK6_9BURK</name>